<protein>
    <submittedName>
        <fullName evidence="12">Iron-dependent peroxidase</fullName>
    </submittedName>
</protein>
<gene>
    <name evidence="12" type="ORF">MMAGJ_26960</name>
</gene>
<dbReference type="EMBL" id="AP022567">
    <property type="protein sequence ID" value="BBX33414.1"/>
    <property type="molecule type" value="Genomic_DNA"/>
</dbReference>
<evidence type="ECO:0000256" key="7">
    <source>
        <dbReference type="ARBA" id="ARBA00023004"/>
    </source>
</evidence>
<evidence type="ECO:0000256" key="6">
    <source>
        <dbReference type="ARBA" id="ARBA00023002"/>
    </source>
</evidence>
<evidence type="ECO:0000256" key="3">
    <source>
        <dbReference type="ARBA" id="ARBA00022617"/>
    </source>
</evidence>
<dbReference type="PANTHER" id="PTHR30521">
    <property type="entry name" value="DEFERROCHELATASE/PEROXIDASE"/>
    <property type="match status" value="1"/>
</dbReference>
<evidence type="ECO:0000259" key="11">
    <source>
        <dbReference type="Pfam" id="PF20628"/>
    </source>
</evidence>
<evidence type="ECO:0000313" key="13">
    <source>
        <dbReference type="Proteomes" id="UP000465622"/>
    </source>
</evidence>
<evidence type="ECO:0000256" key="4">
    <source>
        <dbReference type="ARBA" id="ARBA00022723"/>
    </source>
</evidence>
<evidence type="ECO:0000256" key="5">
    <source>
        <dbReference type="ARBA" id="ARBA00022729"/>
    </source>
</evidence>
<evidence type="ECO:0000256" key="8">
    <source>
        <dbReference type="ARBA" id="ARBA00025737"/>
    </source>
</evidence>
<keyword evidence="13" id="KW-1185">Reference proteome</keyword>
<keyword evidence="6" id="KW-0560">Oxidoreductase</keyword>
<feature type="domain" description="Dyp-type peroxidase N-terminal" evidence="10">
    <location>
        <begin position="55"/>
        <end position="201"/>
    </location>
</feature>
<dbReference type="InterPro" id="IPR006314">
    <property type="entry name" value="Dyp_peroxidase"/>
</dbReference>
<dbReference type="SUPFAM" id="SSF54909">
    <property type="entry name" value="Dimeric alpha+beta barrel"/>
    <property type="match status" value="1"/>
</dbReference>
<evidence type="ECO:0000256" key="2">
    <source>
        <dbReference type="ARBA" id="ARBA00022559"/>
    </source>
</evidence>
<dbReference type="InterPro" id="IPR011008">
    <property type="entry name" value="Dimeric_a/b-barrel"/>
</dbReference>
<comment type="similarity">
    <text evidence="8">Belongs to the DyP-type peroxidase family.</text>
</comment>
<feature type="signal peptide" evidence="9">
    <location>
        <begin position="1"/>
        <end position="29"/>
    </location>
</feature>
<dbReference type="NCBIfam" id="TIGR01413">
    <property type="entry name" value="Dyp_perox_fam"/>
    <property type="match status" value="1"/>
</dbReference>
<dbReference type="GO" id="GO:0004601">
    <property type="term" value="F:peroxidase activity"/>
    <property type="evidence" value="ECO:0007669"/>
    <property type="project" value="UniProtKB-KW"/>
</dbReference>
<dbReference type="InterPro" id="IPR048328">
    <property type="entry name" value="Dyp_perox_C"/>
</dbReference>
<dbReference type="Pfam" id="PF04261">
    <property type="entry name" value="Dyp_perox_N"/>
    <property type="match status" value="1"/>
</dbReference>
<reference evidence="12 13" key="1">
    <citation type="journal article" date="2019" name="Emerg. Microbes Infect.">
        <title>Comprehensive subspecies identification of 175 nontuberculous mycobacteria species based on 7547 genomic profiles.</title>
        <authorList>
            <person name="Matsumoto Y."/>
            <person name="Kinjo T."/>
            <person name="Motooka D."/>
            <person name="Nabeya D."/>
            <person name="Jung N."/>
            <person name="Uechi K."/>
            <person name="Horii T."/>
            <person name="Iida T."/>
            <person name="Fujita J."/>
            <person name="Nakamura S."/>
        </authorList>
    </citation>
    <scope>NUCLEOTIDE SEQUENCE [LARGE SCALE GENOMIC DNA]</scope>
    <source>
        <strain evidence="12 13">JCM 12375</strain>
    </source>
</reference>
<comment type="cofactor">
    <cofactor evidence="1">
        <name>heme b</name>
        <dbReference type="ChEBI" id="CHEBI:60344"/>
    </cofactor>
</comment>
<dbReference type="PROSITE" id="PS51318">
    <property type="entry name" value="TAT"/>
    <property type="match status" value="1"/>
</dbReference>
<name>A0ABM7HS82_MYCME</name>
<dbReference type="InterPro" id="IPR048327">
    <property type="entry name" value="Dyp_perox_N"/>
</dbReference>
<evidence type="ECO:0000256" key="1">
    <source>
        <dbReference type="ARBA" id="ARBA00001970"/>
    </source>
</evidence>
<evidence type="ECO:0000256" key="9">
    <source>
        <dbReference type="SAM" id="SignalP"/>
    </source>
</evidence>
<accession>A0ABM7HS82</accession>
<dbReference type="InterPro" id="IPR006311">
    <property type="entry name" value="TAT_signal"/>
</dbReference>
<keyword evidence="4" id="KW-0479">Metal-binding</keyword>
<evidence type="ECO:0000313" key="12">
    <source>
        <dbReference type="EMBL" id="BBX33414.1"/>
    </source>
</evidence>
<dbReference type="Pfam" id="PF20628">
    <property type="entry name" value="Dyp_perox_C"/>
    <property type="match status" value="1"/>
</dbReference>
<sequence>MVDRSSLKVNRRRLLTGGAAALAAGAVLAESGAAHSATLQQGFGVDVEPFHGPHQSGIATAPQAHASFIAFDVKAGGGRSERDTVAAILRLWTADASRLTRGAPALADTEPELATRPARLTVTVGLGVGLFDRIGLASARPRSARELPVFAVDRIEDRWSGGDLMLQICADDPVVVAHAIRVLTKNVRSMTVQRWRQTGFRNARGADPRGTTMRNLMGQVDGTVNLAAGELDELVWLDDADAGLAGGTLMVLRRIAMQLDTWDELDRQSKEFTVGRTLDTGAPLTGHRETDEPDFAVTRNGIPVIPQNSHIALAHHRDSRERFLRRPYNYDDPPAAGQTSDTGLIFVTYQRDIDTQFLPVQRRLAEFDALNQWTTAIGSAVFVVLPGVTTPDGYLGQRLLEGASPTGTG</sequence>
<keyword evidence="3" id="KW-0349">Heme</keyword>
<keyword evidence="2 12" id="KW-0575">Peroxidase</keyword>
<feature type="chain" id="PRO_5046532788" evidence="9">
    <location>
        <begin position="30"/>
        <end position="409"/>
    </location>
</feature>
<proteinExistence type="inferred from homology"/>
<dbReference type="PROSITE" id="PS51404">
    <property type="entry name" value="DYP_PEROXIDASE"/>
    <property type="match status" value="1"/>
</dbReference>
<keyword evidence="7" id="KW-0408">Iron</keyword>
<evidence type="ECO:0000259" key="10">
    <source>
        <dbReference type="Pfam" id="PF04261"/>
    </source>
</evidence>
<dbReference type="Proteomes" id="UP000465622">
    <property type="component" value="Chromosome"/>
</dbReference>
<dbReference type="RefSeq" id="WP_036430874.1">
    <property type="nucleotide sequence ID" value="NZ_AP022567.1"/>
</dbReference>
<dbReference type="PANTHER" id="PTHR30521:SF4">
    <property type="entry name" value="DEFERROCHELATASE"/>
    <property type="match status" value="1"/>
</dbReference>
<feature type="domain" description="Dyp-type peroxidase C-terminal" evidence="11">
    <location>
        <begin position="213"/>
        <end position="388"/>
    </location>
</feature>
<keyword evidence="5 9" id="KW-0732">Signal</keyword>
<organism evidence="12 13">
    <name type="scientific">Mycolicibacterium mageritense</name>
    <name type="common">Mycobacterium mageritense</name>
    <dbReference type="NCBI Taxonomy" id="53462"/>
    <lineage>
        <taxon>Bacteria</taxon>
        <taxon>Bacillati</taxon>
        <taxon>Actinomycetota</taxon>
        <taxon>Actinomycetes</taxon>
        <taxon>Mycobacteriales</taxon>
        <taxon>Mycobacteriaceae</taxon>
        <taxon>Mycolicibacterium</taxon>
    </lineage>
</organism>